<dbReference type="EMBL" id="JAVDTF010000005">
    <property type="protein sequence ID" value="MDR6785971.1"/>
    <property type="molecule type" value="Genomic_DNA"/>
</dbReference>
<accession>A0ACC6L3Q3</accession>
<name>A0ACC6L3Q3_9SPHI</name>
<evidence type="ECO:0000313" key="2">
    <source>
        <dbReference type="Proteomes" id="UP001246858"/>
    </source>
</evidence>
<gene>
    <name evidence="1" type="ORF">J2X78_004563</name>
</gene>
<proteinExistence type="predicted"/>
<comment type="caution">
    <text evidence="1">The sequence shown here is derived from an EMBL/GenBank/DDBJ whole genome shotgun (WGS) entry which is preliminary data.</text>
</comment>
<evidence type="ECO:0000313" key="1">
    <source>
        <dbReference type="EMBL" id="MDR6785971.1"/>
    </source>
</evidence>
<reference evidence="1" key="1">
    <citation type="submission" date="2023-07" db="EMBL/GenBank/DDBJ databases">
        <title>Sorghum-associated microbial communities from plants grown in Nebraska, USA.</title>
        <authorList>
            <person name="Schachtman D."/>
        </authorList>
    </citation>
    <scope>NUCLEOTIDE SEQUENCE</scope>
    <source>
        <strain evidence="1">2697</strain>
    </source>
</reference>
<keyword evidence="2" id="KW-1185">Reference proteome</keyword>
<dbReference type="Proteomes" id="UP001246858">
    <property type="component" value="Unassembled WGS sequence"/>
</dbReference>
<organism evidence="1 2">
    <name type="scientific">Pedobacter africanus</name>
    <dbReference type="NCBI Taxonomy" id="151894"/>
    <lineage>
        <taxon>Bacteria</taxon>
        <taxon>Pseudomonadati</taxon>
        <taxon>Bacteroidota</taxon>
        <taxon>Sphingobacteriia</taxon>
        <taxon>Sphingobacteriales</taxon>
        <taxon>Sphingobacteriaceae</taxon>
        <taxon>Pedobacter</taxon>
    </lineage>
</organism>
<sequence length="303" mass="35750">MPEVSVIIPNYNHAKYLEQRIESVLNQTFQDFEVILMDDCSTDDSRSVLERYRSHPKVTHVVFNTVNTGSTFKQWEKGILLAKGKYIWIAESDDWCEANLLSTLHEGIVKDPECVISYCQSYCIQNENKINWISHTDYLSEMVEGTPFMKNKMLLHNPIFNASMVLWKREMFTRMSDGFKAYKLCGDWFFWMELCTMGKVHISGKLLNYFRKHESDVSGEAIKSGLALVETLNIINIFYERGLISSKDYYKTFKIHYRAYYPTRNKLDPKFREQIRYLFKNPLTSKAIFIKIVLGTYWKHRKP</sequence>
<protein>
    <submittedName>
        <fullName evidence="1">Glycosyltransferase involved in cell wall biosynthesis</fullName>
    </submittedName>
</protein>